<gene>
    <name evidence="1" type="ORF">PAXRUDRAFT_17495</name>
</gene>
<dbReference type="Proteomes" id="UP000054538">
    <property type="component" value="Unassembled WGS sequence"/>
</dbReference>
<sequence length="68" mass="7225">MFLGTSAVAPPLQATMLCDEGKREVLLETTDAGYCLDLGVIDLTVDEFPSPAAGPSTLWPVIDLTQDD</sequence>
<reference evidence="1 2" key="1">
    <citation type="submission" date="2014-04" db="EMBL/GenBank/DDBJ databases">
        <authorList>
            <consortium name="DOE Joint Genome Institute"/>
            <person name="Kuo A."/>
            <person name="Kohler A."/>
            <person name="Jargeat P."/>
            <person name="Nagy L.G."/>
            <person name="Floudas D."/>
            <person name="Copeland A."/>
            <person name="Barry K.W."/>
            <person name="Cichocki N."/>
            <person name="Veneault-Fourrey C."/>
            <person name="LaButti K."/>
            <person name="Lindquist E.A."/>
            <person name="Lipzen A."/>
            <person name="Lundell T."/>
            <person name="Morin E."/>
            <person name="Murat C."/>
            <person name="Sun H."/>
            <person name="Tunlid A."/>
            <person name="Henrissat B."/>
            <person name="Grigoriev I.V."/>
            <person name="Hibbett D.S."/>
            <person name="Martin F."/>
            <person name="Nordberg H.P."/>
            <person name="Cantor M.N."/>
            <person name="Hua S.X."/>
        </authorList>
    </citation>
    <scope>NUCLEOTIDE SEQUENCE [LARGE SCALE GENOMIC DNA]</scope>
    <source>
        <strain evidence="1 2">Ve08.2h10</strain>
    </source>
</reference>
<evidence type="ECO:0000313" key="1">
    <source>
        <dbReference type="EMBL" id="KIK77442.1"/>
    </source>
</evidence>
<name>A0A0D0C2V5_9AGAM</name>
<protein>
    <submittedName>
        <fullName evidence="1">Uncharacterized protein</fullName>
    </submittedName>
</protein>
<dbReference type="AlphaFoldDB" id="A0A0D0C2V5"/>
<reference evidence="2" key="2">
    <citation type="submission" date="2015-01" db="EMBL/GenBank/DDBJ databases">
        <title>Evolutionary Origins and Diversification of the Mycorrhizal Mutualists.</title>
        <authorList>
            <consortium name="DOE Joint Genome Institute"/>
            <consortium name="Mycorrhizal Genomics Consortium"/>
            <person name="Kohler A."/>
            <person name="Kuo A."/>
            <person name="Nagy L.G."/>
            <person name="Floudas D."/>
            <person name="Copeland A."/>
            <person name="Barry K.W."/>
            <person name="Cichocki N."/>
            <person name="Veneault-Fourrey C."/>
            <person name="LaButti K."/>
            <person name="Lindquist E.A."/>
            <person name="Lipzen A."/>
            <person name="Lundell T."/>
            <person name="Morin E."/>
            <person name="Murat C."/>
            <person name="Riley R."/>
            <person name="Ohm R."/>
            <person name="Sun H."/>
            <person name="Tunlid A."/>
            <person name="Henrissat B."/>
            <person name="Grigoriev I.V."/>
            <person name="Hibbett D.S."/>
            <person name="Martin F."/>
        </authorList>
    </citation>
    <scope>NUCLEOTIDE SEQUENCE [LARGE SCALE GENOMIC DNA]</scope>
    <source>
        <strain evidence="2">Ve08.2h10</strain>
    </source>
</reference>
<proteinExistence type="predicted"/>
<keyword evidence="2" id="KW-1185">Reference proteome</keyword>
<evidence type="ECO:0000313" key="2">
    <source>
        <dbReference type="Proteomes" id="UP000054538"/>
    </source>
</evidence>
<accession>A0A0D0C2V5</accession>
<dbReference type="EMBL" id="KN826985">
    <property type="protein sequence ID" value="KIK77442.1"/>
    <property type="molecule type" value="Genomic_DNA"/>
</dbReference>
<organism evidence="1 2">
    <name type="scientific">Paxillus rubicundulus Ve08.2h10</name>
    <dbReference type="NCBI Taxonomy" id="930991"/>
    <lineage>
        <taxon>Eukaryota</taxon>
        <taxon>Fungi</taxon>
        <taxon>Dikarya</taxon>
        <taxon>Basidiomycota</taxon>
        <taxon>Agaricomycotina</taxon>
        <taxon>Agaricomycetes</taxon>
        <taxon>Agaricomycetidae</taxon>
        <taxon>Boletales</taxon>
        <taxon>Paxilineae</taxon>
        <taxon>Paxillaceae</taxon>
        <taxon>Paxillus</taxon>
    </lineage>
</organism>
<dbReference type="InParanoid" id="A0A0D0C2V5"/>
<dbReference type="HOGENOM" id="CLU_2794663_0_0_1"/>